<name>A0A4Y2ETI0_ARAVE</name>
<dbReference type="AlphaFoldDB" id="A0A4Y2ETI0"/>
<comment type="caution">
    <text evidence="1">The sequence shown here is derived from an EMBL/GenBank/DDBJ whole genome shotgun (WGS) entry which is preliminary data.</text>
</comment>
<feature type="non-terminal residue" evidence="1">
    <location>
        <position position="77"/>
    </location>
</feature>
<dbReference type="EMBL" id="BGPR01171172">
    <property type="protein sequence ID" value="GBM31336.1"/>
    <property type="molecule type" value="Genomic_DNA"/>
</dbReference>
<evidence type="ECO:0000313" key="2">
    <source>
        <dbReference type="Proteomes" id="UP000499080"/>
    </source>
</evidence>
<sequence>MKRLRLHLERILSCPYSAILIMDKTLEMGLRPSTKFSMAMHCALSFEEEIAGRNLLVLEGASRNQLLNMRNFEWLAL</sequence>
<reference evidence="1 2" key="1">
    <citation type="journal article" date="2019" name="Sci. Rep.">
        <title>Orb-weaving spider Araneus ventricosus genome elucidates the spidroin gene catalogue.</title>
        <authorList>
            <person name="Kono N."/>
            <person name="Nakamura H."/>
            <person name="Ohtoshi R."/>
            <person name="Moran D.A.P."/>
            <person name="Shinohara A."/>
            <person name="Yoshida Y."/>
            <person name="Fujiwara M."/>
            <person name="Mori M."/>
            <person name="Tomita M."/>
            <person name="Arakawa K."/>
        </authorList>
    </citation>
    <scope>NUCLEOTIDE SEQUENCE [LARGE SCALE GENOMIC DNA]</scope>
</reference>
<evidence type="ECO:0000313" key="1">
    <source>
        <dbReference type="EMBL" id="GBM31336.1"/>
    </source>
</evidence>
<dbReference type="Proteomes" id="UP000499080">
    <property type="component" value="Unassembled WGS sequence"/>
</dbReference>
<gene>
    <name evidence="1" type="ORF">AVEN_168134_1</name>
</gene>
<accession>A0A4Y2ETI0</accession>
<proteinExistence type="predicted"/>
<organism evidence="1 2">
    <name type="scientific">Araneus ventricosus</name>
    <name type="common">Orbweaver spider</name>
    <name type="synonym">Epeira ventricosa</name>
    <dbReference type="NCBI Taxonomy" id="182803"/>
    <lineage>
        <taxon>Eukaryota</taxon>
        <taxon>Metazoa</taxon>
        <taxon>Ecdysozoa</taxon>
        <taxon>Arthropoda</taxon>
        <taxon>Chelicerata</taxon>
        <taxon>Arachnida</taxon>
        <taxon>Araneae</taxon>
        <taxon>Araneomorphae</taxon>
        <taxon>Entelegynae</taxon>
        <taxon>Araneoidea</taxon>
        <taxon>Araneidae</taxon>
        <taxon>Araneus</taxon>
    </lineage>
</organism>
<protein>
    <submittedName>
        <fullName evidence="1">Uncharacterized protein</fullName>
    </submittedName>
</protein>
<keyword evidence="2" id="KW-1185">Reference proteome</keyword>